<accession>A0ACC1Y6P7</accession>
<gene>
    <name evidence="1" type="ORF">OWV82_007377</name>
</gene>
<reference evidence="1 2" key="1">
    <citation type="journal article" date="2023" name="Science">
        <title>Complex scaffold remodeling in plant triterpene biosynthesis.</title>
        <authorList>
            <person name="De La Pena R."/>
            <person name="Hodgson H."/>
            <person name="Liu J.C."/>
            <person name="Stephenson M.J."/>
            <person name="Martin A.C."/>
            <person name="Owen C."/>
            <person name="Harkess A."/>
            <person name="Leebens-Mack J."/>
            <person name="Jimenez L.E."/>
            <person name="Osbourn A."/>
            <person name="Sattely E.S."/>
        </authorList>
    </citation>
    <scope>NUCLEOTIDE SEQUENCE [LARGE SCALE GENOMIC DNA]</scope>
    <source>
        <strain evidence="2">cv. JPN11</strain>
        <tissue evidence="1">Leaf</tissue>
    </source>
</reference>
<evidence type="ECO:0000313" key="2">
    <source>
        <dbReference type="Proteomes" id="UP001164539"/>
    </source>
</evidence>
<protein>
    <submittedName>
        <fullName evidence="1">Glycine-rich domain-containing protein-like</fullName>
    </submittedName>
</protein>
<sequence>MSAGSEISDKLTTRTLSEISEVETIKISVDLVSATRKNIGFLSTVNESQWLHEKPTLVEAIRRYDELWMPLISDLTVGTTPPMVLPPVDIEWVWFCHTLNPVSYRQYCVSRFSKLIGKPPIFDEENEEYALMRCKEKWVHRYPSESFENEVDSDSQDQIYVTNEGIFNEVKKQRCLYSKFSEPYMSELVYLIAARQRYKGFLFMLQKFSAGCSVFVPASDIQLMWLTHLSYPTVYAEDLKDMWDDMGKVVGVWGNVKAKEVEETKKLWEKTFDQPYEKAGGLLALELDGVAAVTPPVNWNVSDTDVNRKYKSMLPRFLLEVCLFLKLKSGMKAMQQDVKCDFLRLRMVRCHRELKLDKTISNFSHNSWQKAWHIYCEFGTRGLMLELRHRGGGCFKGSTLQGFVEFHWNNLLRAPSLAMEKEIEKVRVVTSITPPVQAPYLLKCVPDRVTDDSGAMISDVFLRLNRYRPQEGRWLSRTVLDHAGRECFVVRIRVGGGFWRRGGETPSTVKWEDRIIEIREGSWSYVAGSIGRAPEKVVGTAKPKEPTAECQAAWQFSTGDELMISWESSSISSGLKFTLRNETSTDSSLMLLRGRKIQYGGRKISLESKNQGEQNKEENEAEEKEKDDDDEGFVTLIRFTDENPTGKVTALLNWKLLVIELLPEEDAVFVLLLCISILRSVSEMRKEDVGSLLIRRRLKETKLGLRDWGSVVLPPSPSSITSPYLQPWYWNAKAVMAGGRTDYVANQPAALNYSLAEGGDKLYKRGIIIK</sequence>
<organism evidence="1 2">
    <name type="scientific">Melia azedarach</name>
    <name type="common">Chinaberry tree</name>
    <dbReference type="NCBI Taxonomy" id="155640"/>
    <lineage>
        <taxon>Eukaryota</taxon>
        <taxon>Viridiplantae</taxon>
        <taxon>Streptophyta</taxon>
        <taxon>Embryophyta</taxon>
        <taxon>Tracheophyta</taxon>
        <taxon>Spermatophyta</taxon>
        <taxon>Magnoliopsida</taxon>
        <taxon>eudicotyledons</taxon>
        <taxon>Gunneridae</taxon>
        <taxon>Pentapetalae</taxon>
        <taxon>rosids</taxon>
        <taxon>malvids</taxon>
        <taxon>Sapindales</taxon>
        <taxon>Meliaceae</taxon>
        <taxon>Melia</taxon>
    </lineage>
</organism>
<comment type="caution">
    <text evidence="1">The sequence shown here is derived from an EMBL/GenBank/DDBJ whole genome shotgun (WGS) entry which is preliminary data.</text>
</comment>
<proteinExistence type="predicted"/>
<keyword evidence="2" id="KW-1185">Reference proteome</keyword>
<dbReference type="Proteomes" id="UP001164539">
    <property type="component" value="Chromosome 4"/>
</dbReference>
<name>A0ACC1Y6P7_MELAZ</name>
<evidence type="ECO:0000313" key="1">
    <source>
        <dbReference type="EMBL" id="KAJ4719391.1"/>
    </source>
</evidence>
<dbReference type="EMBL" id="CM051397">
    <property type="protein sequence ID" value="KAJ4719391.1"/>
    <property type="molecule type" value="Genomic_DNA"/>
</dbReference>